<dbReference type="PANTHER" id="PTHR11085:SF1">
    <property type="entry name" value="NAD-DEPENDENT PROTEIN DEACETYLASE SIRTUIN-7"/>
    <property type="match status" value="1"/>
</dbReference>
<sequence length="564" mass="63223">MNLLPSPFGKRTQCFVSHQNSLQVVSNIGVNDLVYVCKSESSEIALQAPRCMKVIVESNKQCKVHLKLGAITTGFVEMMNCEHVKMILSKECANKVKMIQIDSLKDCEIEFHLSEDQNVDDDRAFAETLTNFCNHIQIVSNIGCQNVTLTIKTGEQVLLSQNIEFGTVQEDLLEHNRSAIQFKSRFDFLHSKKKSLSLCTEMVLREGGGYISTLKEKQFKDIIQQEFDKRMEKFLHEQLMQDESTRKKKEEANKKARDVSQKLKQKASQTSSSSSSFLDQIQHFNKDAQLKPSETVEKTLKDVVGNQPIDFGRGSHTQEQPCNNIGAITGLQDDVTEYFDDEDTIRENARQVAALIRNSKHCVVYTGAGISTSARIPDYRGPKGVWTLKSAGKGNEIATLDIEQALPTFAHYALTHLVKKNLVKFVVSTNVDGLHRRSGLSASEMSELHGNCYREVCSDCGKEYLRGFDVMKSVKFYQTHKTGRFCDACGGSLKDTIIHFGESLPTGELESALKHSQECDFSLVLGTSMMVQPACRLPLMALDNQGGMMCIVNLQKTKFDHCPK</sequence>
<evidence type="ECO:0000313" key="15">
    <source>
        <dbReference type="Proteomes" id="UP000444721"/>
    </source>
</evidence>
<dbReference type="GO" id="GO:0005634">
    <property type="term" value="C:nucleus"/>
    <property type="evidence" value="ECO:0007669"/>
    <property type="project" value="TreeGrafter"/>
</dbReference>
<dbReference type="FunFam" id="3.40.50.1220:FF:000038">
    <property type="entry name" value="NAD-dependent protein deacetylase sirtuin-6 isoform X2"/>
    <property type="match status" value="1"/>
</dbReference>
<feature type="binding site" evidence="11">
    <location>
        <position position="460"/>
    </location>
    <ligand>
        <name>Zn(2+)</name>
        <dbReference type="ChEBI" id="CHEBI:29105"/>
    </ligand>
</feature>
<dbReference type="Proteomes" id="UP000444721">
    <property type="component" value="Unassembled WGS sequence"/>
</dbReference>
<evidence type="ECO:0000256" key="8">
    <source>
        <dbReference type="ARBA" id="ARBA00038170"/>
    </source>
</evidence>
<name>A0A6A5BLZ8_NAEFO</name>
<dbReference type="VEuPathDB" id="AmoebaDB:NfTy_010170"/>
<evidence type="ECO:0000256" key="5">
    <source>
        <dbReference type="ARBA" id="ARBA00022723"/>
    </source>
</evidence>
<dbReference type="EC" id="2.3.1.286" evidence="2"/>
<evidence type="ECO:0000259" key="13">
    <source>
        <dbReference type="PROSITE" id="PS50305"/>
    </source>
</evidence>
<evidence type="ECO:0000256" key="10">
    <source>
        <dbReference type="ARBA" id="ARBA00043038"/>
    </source>
</evidence>
<dbReference type="GO" id="GO:0017136">
    <property type="term" value="F:histone deacetylase activity, NAD-dependent"/>
    <property type="evidence" value="ECO:0007669"/>
    <property type="project" value="TreeGrafter"/>
</dbReference>
<evidence type="ECO:0000313" key="14">
    <source>
        <dbReference type="EMBL" id="KAF0973919.1"/>
    </source>
</evidence>
<dbReference type="Gene3D" id="3.40.50.1220">
    <property type="entry name" value="TPP-binding domain"/>
    <property type="match status" value="1"/>
</dbReference>
<gene>
    <name evidence="14" type="ORF">FDP41_007306</name>
</gene>
<dbReference type="VEuPathDB" id="AmoebaDB:NF0100850"/>
<accession>A0A6A5BLZ8</accession>
<dbReference type="InterPro" id="IPR026590">
    <property type="entry name" value="Ssirtuin_cat_dom"/>
</dbReference>
<evidence type="ECO:0000256" key="6">
    <source>
        <dbReference type="ARBA" id="ARBA00022833"/>
    </source>
</evidence>
<comment type="cofactor">
    <cofactor evidence="1">
        <name>Zn(2+)</name>
        <dbReference type="ChEBI" id="CHEBI:29105"/>
    </cofactor>
</comment>
<dbReference type="VEuPathDB" id="AmoebaDB:FDP41_007306"/>
<feature type="compositionally biased region" description="Low complexity" evidence="12">
    <location>
        <begin position="266"/>
        <end position="276"/>
    </location>
</feature>
<comment type="similarity">
    <text evidence="8">Belongs to the sirtuin family. Class IV subfamily.</text>
</comment>
<evidence type="ECO:0000256" key="7">
    <source>
        <dbReference type="ARBA" id="ARBA00023027"/>
    </source>
</evidence>
<dbReference type="AlphaFoldDB" id="A0A6A5BLZ8"/>
<dbReference type="InterPro" id="IPR050134">
    <property type="entry name" value="NAD-dep_sirtuin_deacylases"/>
</dbReference>
<feature type="region of interest" description="Disordered" evidence="12">
    <location>
        <begin position="238"/>
        <end position="276"/>
    </location>
</feature>
<organism evidence="14 15">
    <name type="scientific">Naegleria fowleri</name>
    <name type="common">Brain eating amoeba</name>
    <dbReference type="NCBI Taxonomy" id="5763"/>
    <lineage>
        <taxon>Eukaryota</taxon>
        <taxon>Discoba</taxon>
        <taxon>Heterolobosea</taxon>
        <taxon>Tetramitia</taxon>
        <taxon>Eutetramitia</taxon>
        <taxon>Vahlkampfiidae</taxon>
        <taxon>Naegleria</taxon>
    </lineage>
</organism>
<feature type="active site" description="Proton acceptor" evidence="11">
    <location>
        <position position="449"/>
    </location>
</feature>
<keyword evidence="7" id="KW-0520">NAD</keyword>
<comment type="caution">
    <text evidence="14">The sequence shown here is derived from an EMBL/GenBank/DDBJ whole genome shotgun (WGS) entry which is preliminary data.</text>
</comment>
<feature type="compositionally biased region" description="Basic and acidic residues" evidence="12">
    <location>
        <begin position="243"/>
        <end position="261"/>
    </location>
</feature>
<protein>
    <recommendedName>
        <fullName evidence="2">protein acetyllysine N-acetyltransferase</fullName>
        <ecNumber evidence="2">2.3.1.286</ecNumber>
    </recommendedName>
    <alternativeName>
        <fullName evidence="10">Regulatory protein SIR2 homolog 7</fullName>
    </alternativeName>
    <alternativeName>
        <fullName evidence="9">SIR2-like protein 7</fullName>
    </alternativeName>
</protein>
<dbReference type="OrthoDB" id="2919105at2759"/>
<dbReference type="InterPro" id="IPR029035">
    <property type="entry name" value="DHS-like_NAD/FAD-binding_dom"/>
</dbReference>
<dbReference type="Gene3D" id="2.20.28.200">
    <property type="match status" value="1"/>
</dbReference>
<keyword evidence="5 11" id="KW-0479">Metal-binding</keyword>
<evidence type="ECO:0000256" key="4">
    <source>
        <dbReference type="ARBA" id="ARBA00022679"/>
    </source>
</evidence>
<keyword evidence="6 11" id="KW-0862">Zinc</keyword>
<evidence type="ECO:0000256" key="1">
    <source>
        <dbReference type="ARBA" id="ARBA00001947"/>
    </source>
</evidence>
<dbReference type="EMBL" id="VFQX01000058">
    <property type="protein sequence ID" value="KAF0973919.1"/>
    <property type="molecule type" value="Genomic_DNA"/>
</dbReference>
<feature type="binding site" evidence="11">
    <location>
        <position position="489"/>
    </location>
    <ligand>
        <name>Zn(2+)</name>
        <dbReference type="ChEBI" id="CHEBI:29105"/>
    </ligand>
</feature>
<dbReference type="GO" id="GO:0070403">
    <property type="term" value="F:NAD+ binding"/>
    <property type="evidence" value="ECO:0007669"/>
    <property type="project" value="InterPro"/>
</dbReference>
<feature type="binding site" evidence="11">
    <location>
        <position position="486"/>
    </location>
    <ligand>
        <name>Zn(2+)</name>
        <dbReference type="ChEBI" id="CHEBI:29105"/>
    </ligand>
</feature>
<feature type="domain" description="Deacetylase sirtuin-type" evidence="13">
    <location>
        <begin position="342"/>
        <end position="564"/>
    </location>
</feature>
<proteinExistence type="inferred from homology"/>
<dbReference type="PROSITE" id="PS50305">
    <property type="entry name" value="SIRTUIN"/>
    <property type="match status" value="1"/>
</dbReference>
<evidence type="ECO:0000256" key="2">
    <source>
        <dbReference type="ARBA" id="ARBA00012928"/>
    </source>
</evidence>
<keyword evidence="4" id="KW-0808">Transferase</keyword>
<dbReference type="GeneID" id="68114524"/>
<dbReference type="SUPFAM" id="SSF52467">
    <property type="entry name" value="DHS-like NAD/FAD-binding domain"/>
    <property type="match status" value="1"/>
</dbReference>
<evidence type="ECO:0000256" key="12">
    <source>
        <dbReference type="SAM" id="MobiDB-lite"/>
    </source>
</evidence>
<dbReference type="OMA" id="TQCERST"/>
<evidence type="ECO:0000256" key="11">
    <source>
        <dbReference type="PROSITE-ProRule" id="PRU00236"/>
    </source>
</evidence>
<keyword evidence="15" id="KW-1185">Reference proteome</keyword>
<reference evidence="14 15" key="1">
    <citation type="journal article" date="2019" name="Sci. Rep.">
        <title>Nanopore sequencing improves the draft genome of the human pathogenic amoeba Naegleria fowleri.</title>
        <authorList>
            <person name="Liechti N."/>
            <person name="Schurch N."/>
            <person name="Bruggmann R."/>
            <person name="Wittwer M."/>
        </authorList>
    </citation>
    <scope>NUCLEOTIDE SEQUENCE [LARGE SCALE GENOMIC DNA]</scope>
    <source>
        <strain evidence="14 15">ATCC 30894</strain>
    </source>
</reference>
<evidence type="ECO:0000256" key="9">
    <source>
        <dbReference type="ARBA" id="ARBA00041832"/>
    </source>
</evidence>
<feature type="binding site" evidence="11">
    <location>
        <position position="457"/>
    </location>
    <ligand>
        <name>Zn(2+)</name>
        <dbReference type="ChEBI" id="CHEBI:29105"/>
    </ligand>
</feature>
<evidence type="ECO:0000256" key="3">
    <source>
        <dbReference type="ARBA" id="ARBA00022553"/>
    </source>
</evidence>
<dbReference type="Pfam" id="PF02146">
    <property type="entry name" value="SIR2"/>
    <property type="match status" value="1"/>
</dbReference>
<keyword evidence="3" id="KW-0597">Phosphoprotein</keyword>
<dbReference type="RefSeq" id="XP_044558632.1">
    <property type="nucleotide sequence ID" value="XM_044711037.1"/>
</dbReference>
<dbReference type="GO" id="GO:0046872">
    <property type="term" value="F:metal ion binding"/>
    <property type="evidence" value="ECO:0007669"/>
    <property type="project" value="UniProtKB-KW"/>
</dbReference>
<dbReference type="InterPro" id="IPR003000">
    <property type="entry name" value="Sirtuin"/>
</dbReference>
<dbReference type="PANTHER" id="PTHR11085">
    <property type="entry name" value="NAD-DEPENDENT PROTEIN DEACYLASE SIRTUIN-5, MITOCHONDRIAL-RELATED"/>
    <property type="match status" value="1"/>
</dbReference>